<sequence>MITFIIRRLFWLVVTMWAVFTVSFILMRSVPGGPFDGDRQVAPEIKRNMERRYNLDKELHEQYFIELKRTFLEGDLGFCMRLTDRSVNYVIAQGLPISAALGVLALAFAMTFGLLTGVVSAARRGSALDVGLRLVATIGIALPSFVVATICIMLFVFMIPLFPAAGWGSASQLVLPAFCLGAPYAAEVARISRTSLLDALSQDYIRTARAKGLSSSRVILVHGLRNSLLPVVSFLGPAVAGILTGSLVVETVFAIPGLGIYFVKAAELRDFTLAMGVVLLYTLVLYTMNFLVDLSYAYLDPRVELE</sequence>
<evidence type="ECO:0000256" key="6">
    <source>
        <dbReference type="ARBA" id="ARBA00023136"/>
    </source>
</evidence>
<evidence type="ECO:0000313" key="9">
    <source>
        <dbReference type="EMBL" id="BBO32225.1"/>
    </source>
</evidence>
<dbReference type="InterPro" id="IPR035906">
    <property type="entry name" value="MetI-like_sf"/>
</dbReference>
<feature type="domain" description="ABC transmembrane type-1" evidence="8">
    <location>
        <begin position="95"/>
        <end position="292"/>
    </location>
</feature>
<dbReference type="Gene3D" id="1.10.3720.10">
    <property type="entry name" value="MetI-like"/>
    <property type="match status" value="1"/>
</dbReference>
<dbReference type="RefSeq" id="WP_152098228.1">
    <property type="nucleotide sequence ID" value="NZ_AP021861.1"/>
</dbReference>
<keyword evidence="6 7" id="KW-0472">Membrane</keyword>
<keyword evidence="2 7" id="KW-0813">Transport</keyword>
<dbReference type="PANTHER" id="PTHR30465">
    <property type="entry name" value="INNER MEMBRANE ABC TRANSPORTER"/>
    <property type="match status" value="1"/>
</dbReference>
<feature type="transmembrane region" description="Helical" evidence="7">
    <location>
        <begin position="9"/>
        <end position="27"/>
    </location>
</feature>
<accession>A0A5K7X775</accession>
<evidence type="ECO:0000256" key="4">
    <source>
        <dbReference type="ARBA" id="ARBA00022692"/>
    </source>
</evidence>
<evidence type="ECO:0000256" key="2">
    <source>
        <dbReference type="ARBA" id="ARBA00022448"/>
    </source>
</evidence>
<evidence type="ECO:0000259" key="8">
    <source>
        <dbReference type="PROSITE" id="PS50928"/>
    </source>
</evidence>
<dbReference type="AlphaFoldDB" id="A0A5K7X775"/>
<feature type="transmembrane region" description="Helical" evidence="7">
    <location>
        <begin position="97"/>
        <end position="122"/>
    </location>
</feature>
<evidence type="ECO:0000256" key="7">
    <source>
        <dbReference type="RuleBase" id="RU363032"/>
    </source>
</evidence>
<proteinExistence type="inferred from homology"/>
<evidence type="ECO:0000256" key="5">
    <source>
        <dbReference type="ARBA" id="ARBA00022989"/>
    </source>
</evidence>
<dbReference type="Proteomes" id="UP000326837">
    <property type="component" value="Chromosome"/>
</dbReference>
<dbReference type="GO" id="GO:0005886">
    <property type="term" value="C:plasma membrane"/>
    <property type="evidence" value="ECO:0007669"/>
    <property type="project" value="UniProtKB-SubCell"/>
</dbReference>
<organism evidence="9 10">
    <name type="scientific">Lacipirellula parvula</name>
    <dbReference type="NCBI Taxonomy" id="2650471"/>
    <lineage>
        <taxon>Bacteria</taxon>
        <taxon>Pseudomonadati</taxon>
        <taxon>Planctomycetota</taxon>
        <taxon>Planctomycetia</taxon>
        <taxon>Pirellulales</taxon>
        <taxon>Lacipirellulaceae</taxon>
        <taxon>Lacipirellula</taxon>
    </lineage>
</organism>
<keyword evidence="10" id="KW-1185">Reference proteome</keyword>
<name>A0A5K7X775_9BACT</name>
<dbReference type="CDD" id="cd06261">
    <property type="entry name" value="TM_PBP2"/>
    <property type="match status" value="1"/>
</dbReference>
<comment type="subcellular location">
    <subcellularLocation>
        <location evidence="1 7">Cell membrane</location>
        <topology evidence="1 7">Multi-pass membrane protein</topology>
    </subcellularLocation>
</comment>
<reference evidence="10" key="1">
    <citation type="submission" date="2019-10" db="EMBL/GenBank/DDBJ databases">
        <title>Lacipirellula parvula gen. nov., sp. nov., representing a lineage of planctomycetes widespread in freshwater anoxic habitats, and description of the family Lacipirellulaceae.</title>
        <authorList>
            <person name="Dedysh S.N."/>
            <person name="Kulichevskaya I.S."/>
            <person name="Beletsky A.V."/>
            <person name="Rakitin A.L."/>
            <person name="Mardanov A.V."/>
            <person name="Ivanova A.A."/>
            <person name="Saltykova V.X."/>
            <person name="Rijpstra W.I.C."/>
            <person name="Sinninghe Damste J.S."/>
            <person name="Ravin N.V."/>
        </authorList>
    </citation>
    <scope>NUCLEOTIDE SEQUENCE [LARGE SCALE GENOMIC DNA]</scope>
    <source>
        <strain evidence="10">PX69</strain>
    </source>
</reference>
<dbReference type="PANTHER" id="PTHR30465:SF74">
    <property type="entry name" value="OLIGOPEPTIDE TRANSPORT SYSTEM PERMEASE PROTEIN OPPB"/>
    <property type="match status" value="1"/>
</dbReference>
<feature type="transmembrane region" description="Helical" evidence="7">
    <location>
        <begin position="134"/>
        <end position="159"/>
    </location>
</feature>
<evidence type="ECO:0000313" key="10">
    <source>
        <dbReference type="Proteomes" id="UP000326837"/>
    </source>
</evidence>
<dbReference type="Pfam" id="PF00528">
    <property type="entry name" value="BPD_transp_1"/>
    <property type="match status" value="1"/>
</dbReference>
<dbReference type="EMBL" id="AP021861">
    <property type="protein sequence ID" value="BBO32225.1"/>
    <property type="molecule type" value="Genomic_DNA"/>
</dbReference>
<feature type="transmembrane region" description="Helical" evidence="7">
    <location>
        <begin position="234"/>
        <end position="261"/>
    </location>
</feature>
<dbReference type="InterPro" id="IPR000515">
    <property type="entry name" value="MetI-like"/>
</dbReference>
<dbReference type="PROSITE" id="PS50928">
    <property type="entry name" value="ABC_TM1"/>
    <property type="match status" value="1"/>
</dbReference>
<keyword evidence="4 7" id="KW-0812">Transmembrane</keyword>
<comment type="similarity">
    <text evidence="7">Belongs to the binding-protein-dependent transport system permease family.</text>
</comment>
<gene>
    <name evidence="9" type="ORF">PLANPX_1837</name>
</gene>
<evidence type="ECO:0000256" key="1">
    <source>
        <dbReference type="ARBA" id="ARBA00004651"/>
    </source>
</evidence>
<keyword evidence="5 7" id="KW-1133">Transmembrane helix</keyword>
<keyword evidence="3" id="KW-1003">Cell membrane</keyword>
<evidence type="ECO:0000256" key="3">
    <source>
        <dbReference type="ARBA" id="ARBA00022475"/>
    </source>
</evidence>
<protein>
    <submittedName>
        <fullName evidence="9">Oligopeptide transporter</fullName>
    </submittedName>
</protein>
<dbReference type="SUPFAM" id="SSF161098">
    <property type="entry name" value="MetI-like"/>
    <property type="match status" value="1"/>
</dbReference>
<dbReference type="KEGG" id="lpav:PLANPX_1837"/>
<dbReference type="GO" id="GO:0055085">
    <property type="term" value="P:transmembrane transport"/>
    <property type="evidence" value="ECO:0007669"/>
    <property type="project" value="InterPro"/>
</dbReference>
<feature type="transmembrane region" description="Helical" evidence="7">
    <location>
        <begin position="273"/>
        <end position="292"/>
    </location>
</feature>